<keyword evidence="3" id="KW-1185">Reference proteome</keyword>
<evidence type="ECO:0000256" key="1">
    <source>
        <dbReference type="SAM" id="Coils"/>
    </source>
</evidence>
<dbReference type="PATRIC" id="fig|1638788.3.peg.816"/>
<dbReference type="KEGG" id="mpk:VL20_811"/>
<dbReference type="RefSeq" id="WP_284525991.1">
    <property type="nucleotide sequence ID" value="NZ_CP011339.1"/>
</dbReference>
<reference evidence="2 3" key="1">
    <citation type="journal article" date="2016" name="Stand. Genomic Sci.">
        <title>Complete genome sequence and genomic characterization of Microcystis panniformis FACHB 1757 by third-generation sequencing.</title>
        <authorList>
            <person name="Zhang J.Y."/>
            <person name="Guan R."/>
            <person name="Zhang H.J."/>
            <person name="Li H."/>
            <person name="Xiao P."/>
            <person name="Yu G.L."/>
            <person name="Du L."/>
            <person name="Cao D.M."/>
            <person name="Zhu B.C."/>
            <person name="Li R.H."/>
            <person name="Lu Z.H."/>
        </authorList>
    </citation>
    <scope>NUCLEOTIDE SEQUENCE [LARGE SCALE GENOMIC DNA]</scope>
    <source>
        <strain evidence="2 3">FACHB-1757</strain>
    </source>
</reference>
<evidence type="ECO:0000313" key="3">
    <source>
        <dbReference type="Proteomes" id="UP000068167"/>
    </source>
</evidence>
<feature type="coiled-coil region" evidence="1">
    <location>
        <begin position="448"/>
        <end position="475"/>
    </location>
</feature>
<dbReference type="Proteomes" id="UP000068167">
    <property type="component" value="Chromosome"/>
</dbReference>
<proteinExistence type="predicted"/>
<dbReference type="EMBL" id="CP011339">
    <property type="protein sequence ID" value="AKV66018.1"/>
    <property type="molecule type" value="Genomic_DNA"/>
</dbReference>
<gene>
    <name evidence="2" type="ORF">VL20_811</name>
</gene>
<name>A0A0K1RW64_9CHRO</name>
<protein>
    <submittedName>
        <fullName evidence="2">Uncharacterized protein</fullName>
    </submittedName>
</protein>
<keyword evidence="1" id="KW-0175">Coiled coil</keyword>
<evidence type="ECO:0000313" key="2">
    <source>
        <dbReference type="EMBL" id="AKV66018.1"/>
    </source>
</evidence>
<organism evidence="2 3">
    <name type="scientific">Microcystis panniformis FACHB-1757</name>
    <dbReference type="NCBI Taxonomy" id="1638788"/>
    <lineage>
        <taxon>Bacteria</taxon>
        <taxon>Bacillati</taxon>
        <taxon>Cyanobacteriota</taxon>
        <taxon>Cyanophyceae</taxon>
        <taxon>Oscillatoriophycideae</taxon>
        <taxon>Chroococcales</taxon>
        <taxon>Microcystaceae</taxon>
        <taxon>Microcystis</taxon>
    </lineage>
</organism>
<accession>A0A0K1RW64</accession>
<sequence length="1334" mass="151928">MVNSILMIPIHLDALYLKRDRLVVEAMADLSIVPYFNRKRDVNPNIAHISEEIVSQPFQNQNLYLKAGIHLHWALPDALTKGIQDSDKKTVFPSVPNRWLVTRTLNGKKRQWVVESDYLYREGEGEQLGSIVYPIEIKNGNGNHQPFRYLGRKLPIEAWLENDPKAEYLPLLTAVGYGEPTFAAFYPNCHSVFGFYDDYSPQPTDSLQYDVIGWYRQLEKDYFNQFIKSKSQLTTQELIKAIQEEFKWDIPVKSNEQIPQRMLCYARLKFASPTNTEREISVEVAVGNTGTEALSAYLGQKIDNNSRSIIEDQLEALTLSSSLEHRQFDLTAKFEEARHEKGFNAVSSGRIWTITLGSTNTTTANAEDAQAQSEVTLPDNIAPKLNQLNLSQQKYDCTFDEIESMRRQLFSDWYKYMLSAYPPQGSTAQYPDIDEVKYYIEEKGIEPLKAKLNDLENYEKLLNKSLTQLQQAITQVNITQCKLKVSDILDWEKLINQLEQGTTEPIKRIKQLIPDLASKIAGENQGKIIDALNLIFTKNETEPIKRIEQLIPDLSSKIAGKNQGEIIDALNLIFTKNEEELVRCNRLLLEVSFPQLILKAPPPYTLKPIAGSRYWQPTEPVVLMAGEGVKPTIRHGQDGRLRDDGLLECEILQQEEDIFLNGFSSILGKIDQIANNKKGEHIGFNTWEEQPWHPFLLEWEVEVFPLQNGCNHGIYNHQYDAEFITGNYTLKENEPELSLQYGKGAVLKAANVYSGRSILTPHAGIKLKEKIEVYLKKQLPDEAKEYYELNLSEQEEAYQKRIQDWYKDKPNSLTNLDQQEKIQAIQAWYEQKPCYDPSNPNLIFTNLFSDQKAKDPIYTAIRAYQNLLSLNCLSQALGGFNEALLMHKQTLQLPIADPLGFNDYQPFTNEIKEMVQQSVRSAPEPLNDFNPIRSGVMKILRLRLVDTFGQVKDLDIRNIITPEQMTTPGSPYLISLPPRLVQPARINFRWLSAIEGEQEMNSHPATTPICGWILPNNLDNSLAIYDNQGKALGSINQLAKWQAAPGENTVIPFDKIDDHLQKVINYIIKQGAEFLSNFISALDSGLENIDPENSAQNQGLALLMGRPIALVRASLNLELEGLPAINQDWGGFWQDLRRNFRETDGFEKVKFPIRLGEYKQLNDGLLGYWLEGDNGSLKDVFYAPQSDLEGINHPAIKFHNGNNPWHIDLNLKDSPTLLTMLIDPRGKVHATTGILPTKSIDIPPDQYQQALEKIEITFFSAPILTDYGKINLALPDEVGYQWSWLEKEKEQWSTADKIGQTNVNAIFSGKQEIREGWLKLSTKKEPPNPNSPNP</sequence>